<reference evidence="1" key="1">
    <citation type="submission" date="2021-01" db="EMBL/GenBank/DDBJ databases">
        <title>Whole genome shotgun sequence of Actinoplanes siamensis NBRC 109076.</title>
        <authorList>
            <person name="Komaki H."/>
            <person name="Tamura T."/>
        </authorList>
    </citation>
    <scope>NUCLEOTIDE SEQUENCE</scope>
    <source>
        <strain evidence="1">NBRC 109076</strain>
    </source>
</reference>
<sequence length="96" mass="10421">MLVIRREGSGEGGRLRKIKVLAGDRVIAKLRPGAVATVDLPSGKYDLTAKMDWFRSRRLTVDLQADSKVYTAMPFGQALAGFGSPATAITLRLDTE</sequence>
<evidence type="ECO:0000313" key="2">
    <source>
        <dbReference type="Proteomes" id="UP000629619"/>
    </source>
</evidence>
<proteinExistence type="predicted"/>
<evidence type="ECO:0000313" key="1">
    <source>
        <dbReference type="EMBL" id="GIF06963.1"/>
    </source>
</evidence>
<keyword evidence="2" id="KW-1185">Reference proteome</keyword>
<organism evidence="1 2">
    <name type="scientific">Actinoplanes siamensis</name>
    <dbReference type="NCBI Taxonomy" id="1223317"/>
    <lineage>
        <taxon>Bacteria</taxon>
        <taxon>Bacillati</taxon>
        <taxon>Actinomycetota</taxon>
        <taxon>Actinomycetes</taxon>
        <taxon>Micromonosporales</taxon>
        <taxon>Micromonosporaceae</taxon>
        <taxon>Actinoplanes</taxon>
    </lineage>
</organism>
<protein>
    <submittedName>
        <fullName evidence="1">Uncharacterized protein</fullName>
    </submittedName>
</protein>
<dbReference type="EMBL" id="BOMW01000043">
    <property type="protein sequence ID" value="GIF06963.1"/>
    <property type="molecule type" value="Genomic_DNA"/>
</dbReference>
<dbReference type="Proteomes" id="UP000629619">
    <property type="component" value="Unassembled WGS sequence"/>
</dbReference>
<gene>
    <name evidence="1" type="ORF">Asi03nite_45010</name>
</gene>
<name>A0A919N9R1_9ACTN</name>
<dbReference type="RefSeq" id="WP_203682381.1">
    <property type="nucleotide sequence ID" value="NZ_BOMW01000043.1"/>
</dbReference>
<accession>A0A919N9R1</accession>
<dbReference type="AlphaFoldDB" id="A0A919N9R1"/>
<comment type="caution">
    <text evidence="1">The sequence shown here is derived from an EMBL/GenBank/DDBJ whole genome shotgun (WGS) entry which is preliminary data.</text>
</comment>